<comment type="caution">
    <text evidence="2">The sequence shown here is derived from an EMBL/GenBank/DDBJ whole genome shotgun (WGS) entry which is preliminary data.</text>
</comment>
<feature type="region of interest" description="Disordered" evidence="1">
    <location>
        <begin position="31"/>
        <end position="51"/>
    </location>
</feature>
<reference evidence="2" key="1">
    <citation type="submission" date="2023-05" db="EMBL/GenBank/DDBJ databases">
        <title>[olsenella] sp. nov., isolated from a pig farm feces dump.</title>
        <authorList>
            <person name="Chang Y.-H."/>
        </authorList>
    </citation>
    <scope>NUCLEOTIDE SEQUENCE</scope>
    <source>
        <strain evidence="2">YH-ols2217</strain>
    </source>
</reference>
<dbReference type="InterPro" id="IPR006311">
    <property type="entry name" value="TAT_signal"/>
</dbReference>
<dbReference type="PROSITE" id="PS51257">
    <property type="entry name" value="PROKAR_LIPOPROTEIN"/>
    <property type="match status" value="1"/>
</dbReference>
<protein>
    <submittedName>
        <fullName evidence="2">Twin-arginine translocation signal domain-containing protein</fullName>
    </submittedName>
</protein>
<proteinExistence type="predicted"/>
<dbReference type="RefSeq" id="WP_283713951.1">
    <property type="nucleotide sequence ID" value="NZ_JASJEW010000008.1"/>
</dbReference>
<accession>A0ABT6ZK16</accession>
<sequence>MSMNVNRRQFLTTAGAGVAAASVALVGCNAGSQPTADAETADQTSGFTETEMDGYVVVENPDGPQLSYSPDSGLKIIDVDGLPFKDFEGTGELVPYED</sequence>
<dbReference type="Proteomes" id="UP001431693">
    <property type="component" value="Unassembled WGS sequence"/>
</dbReference>
<gene>
    <name evidence="2" type="ORF">QJ043_03970</name>
</gene>
<evidence type="ECO:0000313" key="2">
    <source>
        <dbReference type="EMBL" id="MDJ1129237.1"/>
    </source>
</evidence>
<organism evidence="2 3">
    <name type="scientific">Kribbibacterium absianum</name>
    <dbReference type="NCBI Taxonomy" id="3044210"/>
    <lineage>
        <taxon>Bacteria</taxon>
        <taxon>Bacillati</taxon>
        <taxon>Actinomycetota</taxon>
        <taxon>Coriobacteriia</taxon>
        <taxon>Coriobacteriales</taxon>
        <taxon>Kribbibacteriaceae</taxon>
        <taxon>Kribbibacterium</taxon>
    </lineage>
</organism>
<dbReference type="NCBIfam" id="TIGR01409">
    <property type="entry name" value="TAT_signal_seq"/>
    <property type="match status" value="1"/>
</dbReference>
<evidence type="ECO:0000256" key="1">
    <source>
        <dbReference type="SAM" id="MobiDB-lite"/>
    </source>
</evidence>
<keyword evidence="3" id="KW-1185">Reference proteome</keyword>
<dbReference type="PROSITE" id="PS51318">
    <property type="entry name" value="TAT"/>
    <property type="match status" value="1"/>
</dbReference>
<dbReference type="Pfam" id="PF10518">
    <property type="entry name" value="TAT_signal"/>
    <property type="match status" value="1"/>
</dbReference>
<evidence type="ECO:0000313" key="3">
    <source>
        <dbReference type="Proteomes" id="UP001431693"/>
    </source>
</evidence>
<dbReference type="InterPro" id="IPR019546">
    <property type="entry name" value="TAT_signal_bac_arc"/>
</dbReference>
<name>A0ABT6ZK16_9ACTN</name>
<dbReference type="EMBL" id="JASJEX010000002">
    <property type="protein sequence ID" value="MDJ1129237.1"/>
    <property type="molecule type" value="Genomic_DNA"/>
</dbReference>
<feature type="compositionally biased region" description="Polar residues" evidence="1">
    <location>
        <begin position="31"/>
        <end position="48"/>
    </location>
</feature>